<dbReference type="EMBL" id="JAYXHS010000002">
    <property type="protein sequence ID" value="MEC5386586.1"/>
    <property type="molecule type" value="Genomic_DNA"/>
</dbReference>
<feature type="transmembrane region" description="Helical" evidence="1">
    <location>
        <begin position="93"/>
        <end position="115"/>
    </location>
</feature>
<evidence type="ECO:0000313" key="2">
    <source>
        <dbReference type="EMBL" id="MEC5386586.1"/>
    </source>
</evidence>
<keyword evidence="1" id="KW-1133">Transmembrane helix</keyword>
<reference evidence="2 3" key="1">
    <citation type="submission" date="2024-01" db="EMBL/GenBank/DDBJ databases">
        <title>Uliginosibacterium soil sp. nov.</title>
        <authorList>
            <person name="Lv Y."/>
        </authorList>
    </citation>
    <scope>NUCLEOTIDE SEQUENCE [LARGE SCALE GENOMIC DNA]</scope>
    <source>
        <strain evidence="2 3">H3</strain>
    </source>
</reference>
<protein>
    <submittedName>
        <fullName evidence="2">DUF6803 family protein</fullName>
    </submittedName>
</protein>
<feature type="transmembrane region" description="Helical" evidence="1">
    <location>
        <begin position="16"/>
        <end position="39"/>
    </location>
</feature>
<feature type="transmembrane region" description="Helical" evidence="1">
    <location>
        <begin position="127"/>
        <end position="148"/>
    </location>
</feature>
<sequence>MSMTHYMELLATNQPWNLILFMAIPVVLAETVAITELFILFTRAFNGTLRLVNRLASIVGGAYFCGVFIWLMWTAVIPLTTGAGWRGPADVIAVGFYLSGIVPLGGLALLDLGLIGKKRNEEGKLKLHACFVAIFLVVAHIAMIFGMLDPAVLGAGQPMDAAMPGMHH</sequence>
<evidence type="ECO:0000256" key="1">
    <source>
        <dbReference type="SAM" id="Phobius"/>
    </source>
</evidence>
<keyword evidence="3" id="KW-1185">Reference proteome</keyword>
<proteinExistence type="predicted"/>
<dbReference type="Pfam" id="PF20617">
    <property type="entry name" value="DUF6803"/>
    <property type="match status" value="1"/>
</dbReference>
<evidence type="ECO:0000313" key="3">
    <source>
        <dbReference type="Proteomes" id="UP001331561"/>
    </source>
</evidence>
<keyword evidence="1" id="KW-0472">Membrane</keyword>
<dbReference type="Proteomes" id="UP001331561">
    <property type="component" value="Unassembled WGS sequence"/>
</dbReference>
<dbReference type="InterPro" id="IPR046547">
    <property type="entry name" value="DUF6803"/>
</dbReference>
<dbReference type="RefSeq" id="WP_327599546.1">
    <property type="nucleotide sequence ID" value="NZ_JAYXHS010000002.1"/>
</dbReference>
<organism evidence="2 3">
    <name type="scientific">Uliginosibacterium silvisoli</name>
    <dbReference type="NCBI Taxonomy" id="3114758"/>
    <lineage>
        <taxon>Bacteria</taxon>
        <taxon>Pseudomonadati</taxon>
        <taxon>Pseudomonadota</taxon>
        <taxon>Betaproteobacteria</taxon>
        <taxon>Rhodocyclales</taxon>
        <taxon>Zoogloeaceae</taxon>
        <taxon>Uliginosibacterium</taxon>
    </lineage>
</organism>
<comment type="caution">
    <text evidence="2">The sequence shown here is derived from an EMBL/GenBank/DDBJ whole genome shotgun (WGS) entry which is preliminary data.</text>
</comment>
<accession>A0ABU6K4U8</accession>
<keyword evidence="1" id="KW-0812">Transmembrane</keyword>
<gene>
    <name evidence="2" type="ORF">VVD49_12690</name>
</gene>
<feature type="transmembrane region" description="Helical" evidence="1">
    <location>
        <begin position="51"/>
        <end position="73"/>
    </location>
</feature>
<name>A0ABU6K4U8_9RHOO</name>